<reference evidence="1" key="1">
    <citation type="journal article" date="2019" name="Sci. Rep.">
        <title>Draft genome of Tanacetum cinerariifolium, the natural source of mosquito coil.</title>
        <authorList>
            <person name="Yamashiro T."/>
            <person name="Shiraishi A."/>
            <person name="Satake H."/>
            <person name="Nakayama K."/>
        </authorList>
    </citation>
    <scope>NUCLEOTIDE SEQUENCE</scope>
</reference>
<dbReference type="EMBL" id="BKCJ010000390">
    <property type="protein sequence ID" value="GEU32773.1"/>
    <property type="molecule type" value="Genomic_DNA"/>
</dbReference>
<dbReference type="PANTHER" id="PTHR31973:SF185">
    <property type="entry name" value="TRANSPOSASE, MUDR, PLANT, MULE TRANSPOSASE DOMAIN-CONTAINING PROTEIN"/>
    <property type="match status" value="1"/>
</dbReference>
<evidence type="ECO:0000313" key="1">
    <source>
        <dbReference type="EMBL" id="GEU32773.1"/>
    </source>
</evidence>
<comment type="caution">
    <text evidence="1">The sequence shown here is derived from an EMBL/GenBank/DDBJ whole genome shotgun (WGS) entry which is preliminary data.</text>
</comment>
<sequence>MTLINQYGHGVKDNIHKFGTNAYFSCTRLLDVELHVSGTIMSPHELAMRENTALCQACGGKPSIESQTSLSSSLNLLVQGLSVLKQDFIEVFFSTILVGVLVSSSRRTNKPPRYFVLMSENPLSSKIELRDKKGWAGLHDIDAVRVCLLIVAELVFISKEDKNCIPRHLVTLVEDLDAWNDYPWGEYMWAKFYERTVNIVDEHRQHHLDEKKKNLNYNATYNLYGFAWAFKLIIIDAVHLKGTYQGTNLVSVGMDGNNQIIPIATGVSQCETGESWTWFLSKLKDCIGEVLYWKTCKAYTETEFDKLMSDIQVIRPGAHHKLVEVGIKKWSRAKCPVNRYNYMTSNSAESVNALTKEVRKIQISALMDWYRDHLRKWYYERREKHEDSQDEELTPWASAKIRYKMLKSSNWNVNGVLRELVRDNDIVRRPMEVATELQASLNTRQEIIIEATIYKNTKMKKSMAFFREQQDQDLKFMRDILLKISETQLRTFEKTKFVDYMKKL</sequence>
<dbReference type="PANTHER" id="PTHR31973">
    <property type="entry name" value="POLYPROTEIN, PUTATIVE-RELATED"/>
    <property type="match status" value="1"/>
</dbReference>
<name>A0A6L2J6V7_TANCI</name>
<protein>
    <submittedName>
        <fullName evidence="1">Uncharacterized protein</fullName>
    </submittedName>
</protein>
<gene>
    <name evidence="1" type="ORF">Tci_004751</name>
</gene>
<proteinExistence type="predicted"/>
<accession>A0A6L2J6V7</accession>
<organism evidence="1">
    <name type="scientific">Tanacetum cinerariifolium</name>
    <name type="common">Dalmatian daisy</name>
    <name type="synonym">Chrysanthemum cinerariifolium</name>
    <dbReference type="NCBI Taxonomy" id="118510"/>
    <lineage>
        <taxon>Eukaryota</taxon>
        <taxon>Viridiplantae</taxon>
        <taxon>Streptophyta</taxon>
        <taxon>Embryophyta</taxon>
        <taxon>Tracheophyta</taxon>
        <taxon>Spermatophyta</taxon>
        <taxon>Magnoliopsida</taxon>
        <taxon>eudicotyledons</taxon>
        <taxon>Gunneridae</taxon>
        <taxon>Pentapetalae</taxon>
        <taxon>asterids</taxon>
        <taxon>campanulids</taxon>
        <taxon>Asterales</taxon>
        <taxon>Asteraceae</taxon>
        <taxon>Asteroideae</taxon>
        <taxon>Anthemideae</taxon>
        <taxon>Anthemidinae</taxon>
        <taxon>Tanacetum</taxon>
    </lineage>
</organism>
<dbReference type="AlphaFoldDB" id="A0A6L2J6V7"/>